<name>A0A0N4ZTC6_PARTI</name>
<feature type="signal peptide" evidence="1">
    <location>
        <begin position="1"/>
        <end position="21"/>
    </location>
</feature>
<evidence type="ECO:0000256" key="1">
    <source>
        <dbReference type="SAM" id="SignalP"/>
    </source>
</evidence>
<accession>A0A0N4ZTC6</accession>
<evidence type="ECO:0000313" key="2">
    <source>
        <dbReference type="Proteomes" id="UP000038045"/>
    </source>
</evidence>
<keyword evidence="2" id="KW-1185">Reference proteome</keyword>
<keyword evidence="1" id="KW-0732">Signal</keyword>
<dbReference type="WBParaSite" id="PTRK_0001175500.1">
    <property type="protein sequence ID" value="PTRK_0001175500.1"/>
    <property type="gene ID" value="PTRK_0001175500"/>
</dbReference>
<dbReference type="Proteomes" id="UP000038045">
    <property type="component" value="Unplaced"/>
</dbReference>
<evidence type="ECO:0000313" key="3">
    <source>
        <dbReference type="WBParaSite" id="PTRK_0001175500.1"/>
    </source>
</evidence>
<organism evidence="2 3">
    <name type="scientific">Parastrongyloides trichosuri</name>
    <name type="common">Possum-specific nematode worm</name>
    <dbReference type="NCBI Taxonomy" id="131310"/>
    <lineage>
        <taxon>Eukaryota</taxon>
        <taxon>Metazoa</taxon>
        <taxon>Ecdysozoa</taxon>
        <taxon>Nematoda</taxon>
        <taxon>Chromadorea</taxon>
        <taxon>Rhabditida</taxon>
        <taxon>Tylenchina</taxon>
        <taxon>Panagrolaimomorpha</taxon>
        <taxon>Strongyloidoidea</taxon>
        <taxon>Strongyloididae</taxon>
        <taxon>Parastrongyloides</taxon>
    </lineage>
</organism>
<proteinExistence type="predicted"/>
<protein>
    <submittedName>
        <fullName evidence="3">DUF2846 domain-containing protein</fullName>
    </submittedName>
</protein>
<sequence>MFSKTLIFLIFIISLAVFSEGSLLYASAAVGETFKQDFGKETKSLRITRGDVEEILSAGKDGKYPNVKFSIDGVLTISPVTENDFGMYASTKEEKKKVEGGMIAVAPMTLQLVKKE</sequence>
<dbReference type="AlphaFoldDB" id="A0A0N4ZTC6"/>
<feature type="chain" id="PRO_5005892205" evidence="1">
    <location>
        <begin position="22"/>
        <end position="116"/>
    </location>
</feature>
<reference evidence="3" key="1">
    <citation type="submission" date="2017-02" db="UniProtKB">
        <authorList>
            <consortium name="WormBaseParasite"/>
        </authorList>
    </citation>
    <scope>IDENTIFICATION</scope>
</reference>